<evidence type="ECO:0000256" key="1">
    <source>
        <dbReference type="SAM" id="MobiDB-lite"/>
    </source>
</evidence>
<keyword evidence="3" id="KW-1185">Reference proteome</keyword>
<name>A0ABR4CQI4_9HELO</name>
<organism evidence="2 3">
    <name type="scientific">Oculimacula yallundae</name>
    <dbReference type="NCBI Taxonomy" id="86028"/>
    <lineage>
        <taxon>Eukaryota</taxon>
        <taxon>Fungi</taxon>
        <taxon>Dikarya</taxon>
        <taxon>Ascomycota</taxon>
        <taxon>Pezizomycotina</taxon>
        <taxon>Leotiomycetes</taxon>
        <taxon>Helotiales</taxon>
        <taxon>Ploettnerulaceae</taxon>
        <taxon>Oculimacula</taxon>
    </lineage>
</organism>
<evidence type="ECO:0000313" key="3">
    <source>
        <dbReference type="Proteomes" id="UP001595075"/>
    </source>
</evidence>
<feature type="region of interest" description="Disordered" evidence="1">
    <location>
        <begin position="705"/>
        <end position="762"/>
    </location>
</feature>
<feature type="compositionally biased region" description="Acidic residues" evidence="1">
    <location>
        <begin position="632"/>
        <end position="641"/>
    </location>
</feature>
<evidence type="ECO:0000313" key="2">
    <source>
        <dbReference type="EMBL" id="KAL2072072.1"/>
    </source>
</evidence>
<proteinExistence type="predicted"/>
<feature type="compositionally biased region" description="Basic residues" evidence="1">
    <location>
        <begin position="646"/>
        <end position="656"/>
    </location>
</feature>
<gene>
    <name evidence="2" type="ORF">VTL71DRAFT_11415</name>
</gene>
<accession>A0ABR4CQI4</accession>
<feature type="region of interest" description="Disordered" evidence="1">
    <location>
        <begin position="631"/>
        <end position="680"/>
    </location>
</feature>
<protein>
    <submittedName>
        <fullName evidence="2">Uncharacterized protein</fullName>
    </submittedName>
</protein>
<feature type="compositionally biased region" description="Polar residues" evidence="1">
    <location>
        <begin position="662"/>
        <end position="673"/>
    </location>
</feature>
<comment type="caution">
    <text evidence="2">The sequence shown here is derived from an EMBL/GenBank/DDBJ whole genome shotgun (WGS) entry which is preliminary data.</text>
</comment>
<dbReference type="EMBL" id="JAZHXI010000004">
    <property type="protein sequence ID" value="KAL2072072.1"/>
    <property type="molecule type" value="Genomic_DNA"/>
</dbReference>
<reference evidence="2 3" key="1">
    <citation type="journal article" date="2024" name="Commun. Biol.">
        <title>Comparative genomic analysis of thermophilic fungi reveals convergent evolutionary adaptations and gene losses.</title>
        <authorList>
            <person name="Steindorff A.S."/>
            <person name="Aguilar-Pontes M.V."/>
            <person name="Robinson A.J."/>
            <person name="Andreopoulos B."/>
            <person name="LaButti K."/>
            <person name="Kuo A."/>
            <person name="Mondo S."/>
            <person name="Riley R."/>
            <person name="Otillar R."/>
            <person name="Haridas S."/>
            <person name="Lipzen A."/>
            <person name="Grimwood J."/>
            <person name="Schmutz J."/>
            <person name="Clum A."/>
            <person name="Reid I.D."/>
            <person name="Moisan M.C."/>
            <person name="Butler G."/>
            <person name="Nguyen T.T.M."/>
            <person name="Dewar K."/>
            <person name="Conant G."/>
            <person name="Drula E."/>
            <person name="Henrissat B."/>
            <person name="Hansel C."/>
            <person name="Singer S."/>
            <person name="Hutchinson M.I."/>
            <person name="de Vries R.P."/>
            <person name="Natvig D.O."/>
            <person name="Powell A.J."/>
            <person name="Tsang A."/>
            <person name="Grigoriev I.V."/>
        </authorList>
    </citation>
    <scope>NUCLEOTIDE SEQUENCE [LARGE SCALE GENOMIC DNA]</scope>
    <source>
        <strain evidence="2 3">CBS 494.80</strain>
    </source>
</reference>
<sequence length="762" mass="84721">MSKISTSTIPADFRSRTRVGNKHDILGDGFIRLAPKTHDISLVGEHIPDIAHLAADLQVAVNAGWSRRHDVRYSKVQVLLLKWKDDDLGVETELKDLGQVFGDLFHYGVDMFDIPSEKPDKALKRRVFDFLENDGEDTLLILYYAGHAKLSVQANEAPVWVANRQLDSPSLPSGGIQSMFEEADADVLLLYDCCNSAATATSSSTQRHKGVTEVIAACGYETIAPEVGEHSFSNALTEVLAAASKGRPFSVAELHTKILTRLKCWTPSFVKDEKGKRREDHAGRLLFERQPRRTPIYSIICETEPRRSVILAPLKLFTPEANEASLGSNYATTRTGKASASESSLQEHFEPLDQVRKRKRAADEGFEYPQVLLAIRLDRQELDIEAWKECLLRQLPPEAKDIKIEGIYGSFSTLLLLRLPLEVWDLLPQNHAYSFVGFVTTENMNFKESSVVESAENSGPTIFQFSQPSSSGKPWGSIPLRQQSRETTPISYRFSSMSPSSIAISPPLSDASCSEPPSPIRGLSPVPEHIEFTTGPTPSSATGAALDSTLEYDLNDGEISNGHDIIQPTAYSDADFGFIIEDIQSDNENVNEDEIIQASSYSDVEETEVTTMQGATTPILNSDLFANSLNCQDDDADEDDRESMLSRRRSERRSWRRSNSSVQKRTISESIGSDTDDEDLLPTTFLDANEIGSSARRLRRRTTPRASLIFDDPPPRIEEVDEPESGNELAEVEGSMEGQEAHNHFSNLPYFSYVQEDDSDED</sequence>
<dbReference type="Proteomes" id="UP001595075">
    <property type="component" value="Unassembled WGS sequence"/>
</dbReference>